<keyword evidence="2" id="KW-1185">Reference proteome</keyword>
<sequence length="132" mass="14428">MDSASPTGTTRGTKGIGDNAYRAFKGQRRASGACQEQRDREMKLPEKFNTAVAATGAAAAVATAAMDGRENTAPTEPCRFMRLYPKIALTIADMILEHKVHWLMETKGERASALAKFHALIAMDVFLRRSPE</sequence>
<protein>
    <submittedName>
        <fullName evidence="3">Uncharacterized protein</fullName>
    </submittedName>
</protein>
<name>A0A5S6QYK2_TRIMR</name>
<dbReference type="AlphaFoldDB" id="A0A5S6QYK2"/>
<feature type="compositionally biased region" description="Polar residues" evidence="1">
    <location>
        <begin position="1"/>
        <end position="12"/>
    </location>
</feature>
<reference evidence="3" key="1">
    <citation type="submission" date="2019-12" db="UniProtKB">
        <authorList>
            <consortium name="WormBaseParasite"/>
        </authorList>
    </citation>
    <scope>IDENTIFICATION</scope>
</reference>
<evidence type="ECO:0000256" key="1">
    <source>
        <dbReference type="SAM" id="MobiDB-lite"/>
    </source>
</evidence>
<feature type="region of interest" description="Disordered" evidence="1">
    <location>
        <begin position="1"/>
        <end position="21"/>
    </location>
</feature>
<proteinExistence type="predicted"/>
<evidence type="ECO:0000313" key="2">
    <source>
        <dbReference type="Proteomes" id="UP000046395"/>
    </source>
</evidence>
<organism evidence="2 3">
    <name type="scientific">Trichuris muris</name>
    <name type="common">Mouse whipworm</name>
    <dbReference type="NCBI Taxonomy" id="70415"/>
    <lineage>
        <taxon>Eukaryota</taxon>
        <taxon>Metazoa</taxon>
        <taxon>Ecdysozoa</taxon>
        <taxon>Nematoda</taxon>
        <taxon>Enoplea</taxon>
        <taxon>Dorylaimia</taxon>
        <taxon>Trichinellida</taxon>
        <taxon>Trichuridae</taxon>
        <taxon>Trichuris</taxon>
    </lineage>
</organism>
<dbReference type="WBParaSite" id="TMUE_3000011992.1">
    <property type="protein sequence ID" value="TMUE_3000011992.1"/>
    <property type="gene ID" value="WBGene00301443"/>
</dbReference>
<evidence type="ECO:0000313" key="3">
    <source>
        <dbReference type="WBParaSite" id="TMUE_3000011992.1"/>
    </source>
</evidence>
<dbReference type="Proteomes" id="UP000046395">
    <property type="component" value="Unassembled WGS sequence"/>
</dbReference>
<accession>A0A5S6QYK2</accession>